<dbReference type="Gene3D" id="3.40.50.720">
    <property type="entry name" value="NAD(P)-binding Rossmann-like Domain"/>
    <property type="match status" value="1"/>
</dbReference>
<dbReference type="CDD" id="cd05259">
    <property type="entry name" value="PCBER_SDR_a"/>
    <property type="match status" value="1"/>
</dbReference>
<comment type="caution">
    <text evidence="4">The sequence shown here is derived from an EMBL/GenBank/DDBJ whole genome shotgun (WGS) entry which is preliminary data.</text>
</comment>
<feature type="domain" description="NmrA-like" evidence="3">
    <location>
        <begin position="8"/>
        <end position="236"/>
    </location>
</feature>
<reference evidence="4" key="1">
    <citation type="submission" date="2021-12" db="EMBL/GenBank/DDBJ databases">
        <title>Convergent genome expansion in fungi linked to evolution of root-endophyte symbiosis.</title>
        <authorList>
            <consortium name="DOE Joint Genome Institute"/>
            <person name="Ke Y.-H."/>
            <person name="Bonito G."/>
            <person name="Liao H.-L."/>
            <person name="Looney B."/>
            <person name="Rojas-Flechas A."/>
            <person name="Nash J."/>
            <person name="Hameed K."/>
            <person name="Schadt C."/>
            <person name="Martin F."/>
            <person name="Crous P.W."/>
            <person name="Miettinen O."/>
            <person name="Magnuson J.K."/>
            <person name="Labbe J."/>
            <person name="Jacobson D."/>
            <person name="Doktycz M.J."/>
            <person name="Veneault-Fourrey C."/>
            <person name="Kuo A."/>
            <person name="Mondo S."/>
            <person name="Calhoun S."/>
            <person name="Riley R."/>
            <person name="Ohm R."/>
            <person name="LaButti K."/>
            <person name="Andreopoulos B."/>
            <person name="Pangilinan J."/>
            <person name="Nolan M."/>
            <person name="Tritt A."/>
            <person name="Clum A."/>
            <person name="Lipzen A."/>
            <person name="Daum C."/>
            <person name="Barry K."/>
            <person name="Grigoriev I.V."/>
            <person name="Vilgalys R."/>
        </authorList>
    </citation>
    <scope>NUCLEOTIDE SEQUENCE</scope>
    <source>
        <strain evidence="4">PMI_201</strain>
    </source>
</reference>
<dbReference type="InterPro" id="IPR051609">
    <property type="entry name" value="NmrA/Isoflavone_reductase-like"/>
</dbReference>
<dbReference type="PANTHER" id="PTHR47706">
    <property type="entry name" value="NMRA-LIKE FAMILY PROTEIN"/>
    <property type="match status" value="1"/>
</dbReference>
<gene>
    <name evidence="4" type="ORF">BGW36DRAFT_365139</name>
</gene>
<keyword evidence="1" id="KW-0521">NADP</keyword>
<dbReference type="GO" id="GO:0016491">
    <property type="term" value="F:oxidoreductase activity"/>
    <property type="evidence" value="ECO:0007669"/>
    <property type="project" value="UniProtKB-KW"/>
</dbReference>
<evidence type="ECO:0000256" key="1">
    <source>
        <dbReference type="ARBA" id="ARBA00022857"/>
    </source>
</evidence>
<organism evidence="4 5">
    <name type="scientific">Talaromyces proteolyticus</name>
    <dbReference type="NCBI Taxonomy" id="1131652"/>
    <lineage>
        <taxon>Eukaryota</taxon>
        <taxon>Fungi</taxon>
        <taxon>Dikarya</taxon>
        <taxon>Ascomycota</taxon>
        <taxon>Pezizomycotina</taxon>
        <taxon>Eurotiomycetes</taxon>
        <taxon>Eurotiomycetidae</taxon>
        <taxon>Eurotiales</taxon>
        <taxon>Trichocomaceae</taxon>
        <taxon>Talaromyces</taxon>
        <taxon>Talaromyces sect. Bacilispori</taxon>
    </lineage>
</organism>
<sequence>MAQDSNVRTVALFGATGNLGSYILHGLLEASYSVTVILRPESKFEITPATINGFPPARIKTVKIPFDDEDKLVGTLTGLDAVVVSISKGGIGAQRALIDAAIKAGVKRFIPSEFGADTLNDGLMKNVPVLREKLVILDYLKAKSQENPNFTWTGISSAAFLDWGIESGFFGFNISERTAVIYSSGTKVFNATTRETIGRAVALVLQSPKTENRYIYIADVRTTQNEILSHLQIQTGVAWKTTSKDANAHRLEGETLLKGGNFPSAAPKLLLGNLYGDGHGTLVDNELLENAAIGLQTKELSNVVASVLGKKTL</sequence>
<accession>A0AAD4PSN3</accession>
<dbReference type="SUPFAM" id="SSF51735">
    <property type="entry name" value="NAD(P)-binding Rossmann-fold domains"/>
    <property type="match status" value="1"/>
</dbReference>
<dbReference type="AlphaFoldDB" id="A0AAD4PSN3"/>
<evidence type="ECO:0000313" key="5">
    <source>
        <dbReference type="Proteomes" id="UP001201262"/>
    </source>
</evidence>
<dbReference type="Gene3D" id="3.90.25.10">
    <property type="entry name" value="UDP-galactose 4-epimerase, domain 1"/>
    <property type="match status" value="1"/>
</dbReference>
<evidence type="ECO:0000259" key="3">
    <source>
        <dbReference type="Pfam" id="PF05368"/>
    </source>
</evidence>
<name>A0AAD4PSN3_9EURO</name>
<keyword evidence="5" id="KW-1185">Reference proteome</keyword>
<dbReference type="GeneID" id="70244909"/>
<evidence type="ECO:0000256" key="2">
    <source>
        <dbReference type="ARBA" id="ARBA00023002"/>
    </source>
</evidence>
<dbReference type="InterPro" id="IPR008030">
    <property type="entry name" value="NmrA-like"/>
</dbReference>
<keyword evidence="2" id="KW-0560">Oxidoreductase</keyword>
<dbReference type="EMBL" id="JAJTJA010000015">
    <property type="protein sequence ID" value="KAH8689368.1"/>
    <property type="molecule type" value="Genomic_DNA"/>
</dbReference>
<dbReference type="Proteomes" id="UP001201262">
    <property type="component" value="Unassembled WGS sequence"/>
</dbReference>
<dbReference type="InterPro" id="IPR045312">
    <property type="entry name" value="PCBER-like"/>
</dbReference>
<dbReference type="InterPro" id="IPR036291">
    <property type="entry name" value="NAD(P)-bd_dom_sf"/>
</dbReference>
<protein>
    <recommendedName>
        <fullName evidence="3">NmrA-like domain-containing protein</fullName>
    </recommendedName>
</protein>
<dbReference type="PANTHER" id="PTHR47706:SF9">
    <property type="entry name" value="NMRA-LIKE DOMAIN-CONTAINING PROTEIN-RELATED"/>
    <property type="match status" value="1"/>
</dbReference>
<evidence type="ECO:0000313" key="4">
    <source>
        <dbReference type="EMBL" id="KAH8689368.1"/>
    </source>
</evidence>
<proteinExistence type="predicted"/>
<dbReference type="Pfam" id="PF05368">
    <property type="entry name" value="NmrA"/>
    <property type="match status" value="1"/>
</dbReference>
<dbReference type="RefSeq" id="XP_046065722.1">
    <property type="nucleotide sequence ID" value="XM_046214622.1"/>
</dbReference>